<reference evidence="1" key="1">
    <citation type="submission" date="2023-07" db="EMBL/GenBank/DDBJ databases">
        <title>Black Yeasts Isolated from many extreme environments.</title>
        <authorList>
            <person name="Coleine C."/>
            <person name="Stajich J.E."/>
            <person name="Selbmann L."/>
        </authorList>
    </citation>
    <scope>NUCLEOTIDE SEQUENCE</scope>
    <source>
        <strain evidence="1">CCFEE 5714</strain>
    </source>
</reference>
<keyword evidence="2" id="KW-1185">Reference proteome</keyword>
<accession>A0ACC3NA60</accession>
<organism evidence="1 2">
    <name type="scientific">Vermiconidia calcicola</name>
    <dbReference type="NCBI Taxonomy" id="1690605"/>
    <lineage>
        <taxon>Eukaryota</taxon>
        <taxon>Fungi</taxon>
        <taxon>Dikarya</taxon>
        <taxon>Ascomycota</taxon>
        <taxon>Pezizomycotina</taxon>
        <taxon>Dothideomycetes</taxon>
        <taxon>Dothideomycetidae</taxon>
        <taxon>Mycosphaerellales</taxon>
        <taxon>Extremaceae</taxon>
        <taxon>Vermiconidia</taxon>
    </lineage>
</organism>
<gene>
    <name evidence="1" type="ORF">LTR37_008938</name>
</gene>
<proteinExistence type="predicted"/>
<evidence type="ECO:0000313" key="2">
    <source>
        <dbReference type="Proteomes" id="UP001281147"/>
    </source>
</evidence>
<evidence type="ECO:0000313" key="1">
    <source>
        <dbReference type="EMBL" id="KAK3712847.1"/>
    </source>
</evidence>
<dbReference type="EMBL" id="JAUTXU010000067">
    <property type="protein sequence ID" value="KAK3712847.1"/>
    <property type="molecule type" value="Genomic_DNA"/>
</dbReference>
<sequence length="198" mass="21710">MQLVQLIVTLATFLLTVEGQVQNTTQQYRLKTELKPNQPGKERYGNLYLAGYHIAAGLSDAVLLPDQSAGITGFLNGTNGQVNEITYQNQVFDLGNDFAWTLLPVPSVNFYAAWQPVRVQAGDGPSDPQSDSGFWINENGLQWTSAPQDPPGGGSDAFGGWLVCTWWHGVPQLFFRISNEEGLAPCSCAEVRLCPEYI</sequence>
<name>A0ACC3NA60_9PEZI</name>
<dbReference type="Proteomes" id="UP001281147">
    <property type="component" value="Unassembled WGS sequence"/>
</dbReference>
<comment type="caution">
    <text evidence="1">The sequence shown here is derived from an EMBL/GenBank/DDBJ whole genome shotgun (WGS) entry which is preliminary data.</text>
</comment>
<protein>
    <submittedName>
        <fullName evidence="1">Uncharacterized protein</fullName>
    </submittedName>
</protein>